<feature type="compositionally biased region" description="Pro residues" evidence="1">
    <location>
        <begin position="14"/>
        <end position="24"/>
    </location>
</feature>
<keyword evidence="3" id="KW-1185">Reference proteome</keyword>
<evidence type="ECO:0000313" key="3">
    <source>
        <dbReference type="Proteomes" id="UP000235672"/>
    </source>
</evidence>
<dbReference type="Proteomes" id="UP000235672">
    <property type="component" value="Unassembled WGS sequence"/>
</dbReference>
<dbReference type="EMBL" id="KZ613490">
    <property type="protein sequence ID" value="PMD19224.1"/>
    <property type="molecule type" value="Genomic_DNA"/>
</dbReference>
<sequence>MANEREEEWRRELNPPPPPPPISPSPRVSEAPALTVTLEIDRSHMTLNGELSVTSRVTYEKPVGATKEAKPIIFHIYEFRYSYRIYCHREGKWKRCETEDTTSTGFRLVDLPDKKIKVNQDKDFVSLRPGESWTEQNTVQQRNWTWIPDDSVVGDTFRFVFKGATLDWWDWGDGAGTEVTLPCFHWARVIEPADNDGRPELVVPGSNTVEFSIAEG</sequence>
<proteinExistence type="predicted"/>
<evidence type="ECO:0000313" key="2">
    <source>
        <dbReference type="EMBL" id="PMD19224.1"/>
    </source>
</evidence>
<evidence type="ECO:0000256" key="1">
    <source>
        <dbReference type="SAM" id="MobiDB-lite"/>
    </source>
</evidence>
<dbReference type="AlphaFoldDB" id="A0A2J6PZ35"/>
<gene>
    <name evidence="2" type="ORF">NA56DRAFT_705804</name>
</gene>
<organism evidence="2 3">
    <name type="scientific">Hyaloscypha hepaticicola</name>
    <dbReference type="NCBI Taxonomy" id="2082293"/>
    <lineage>
        <taxon>Eukaryota</taxon>
        <taxon>Fungi</taxon>
        <taxon>Dikarya</taxon>
        <taxon>Ascomycota</taxon>
        <taxon>Pezizomycotina</taxon>
        <taxon>Leotiomycetes</taxon>
        <taxon>Helotiales</taxon>
        <taxon>Hyaloscyphaceae</taxon>
        <taxon>Hyaloscypha</taxon>
    </lineage>
</organism>
<name>A0A2J6PZ35_9HELO</name>
<accession>A0A2J6PZ35</accession>
<reference evidence="2 3" key="1">
    <citation type="submission" date="2016-05" db="EMBL/GenBank/DDBJ databases">
        <title>A degradative enzymes factory behind the ericoid mycorrhizal symbiosis.</title>
        <authorList>
            <consortium name="DOE Joint Genome Institute"/>
            <person name="Martino E."/>
            <person name="Morin E."/>
            <person name="Grelet G."/>
            <person name="Kuo A."/>
            <person name="Kohler A."/>
            <person name="Daghino S."/>
            <person name="Barry K."/>
            <person name="Choi C."/>
            <person name="Cichocki N."/>
            <person name="Clum A."/>
            <person name="Copeland A."/>
            <person name="Hainaut M."/>
            <person name="Haridas S."/>
            <person name="Labutti K."/>
            <person name="Lindquist E."/>
            <person name="Lipzen A."/>
            <person name="Khouja H.-R."/>
            <person name="Murat C."/>
            <person name="Ohm R."/>
            <person name="Olson A."/>
            <person name="Spatafora J."/>
            <person name="Veneault-Fourrey C."/>
            <person name="Henrissat B."/>
            <person name="Grigoriev I."/>
            <person name="Martin F."/>
            <person name="Perotto S."/>
        </authorList>
    </citation>
    <scope>NUCLEOTIDE SEQUENCE [LARGE SCALE GENOMIC DNA]</scope>
    <source>
        <strain evidence="2 3">UAMH 7357</strain>
    </source>
</reference>
<protein>
    <submittedName>
        <fullName evidence="2">Uncharacterized protein</fullName>
    </submittedName>
</protein>
<dbReference type="OrthoDB" id="4323953at2759"/>
<feature type="region of interest" description="Disordered" evidence="1">
    <location>
        <begin position="1"/>
        <end position="29"/>
    </location>
</feature>